<dbReference type="InterPro" id="IPR055975">
    <property type="entry name" value="DUF7553"/>
</dbReference>
<keyword evidence="3" id="KW-1185">Reference proteome</keyword>
<name>A0ABD5PMB4_9EURY</name>
<organism evidence="2 3">
    <name type="scientific">Halosolutus amylolyticus</name>
    <dbReference type="NCBI Taxonomy" id="2932267"/>
    <lineage>
        <taxon>Archaea</taxon>
        <taxon>Methanobacteriati</taxon>
        <taxon>Methanobacteriota</taxon>
        <taxon>Stenosarchaea group</taxon>
        <taxon>Halobacteria</taxon>
        <taxon>Halobacteriales</taxon>
        <taxon>Natrialbaceae</taxon>
        <taxon>Halosolutus</taxon>
    </lineage>
</organism>
<comment type="caution">
    <text evidence="2">The sequence shown here is derived from an EMBL/GenBank/DDBJ whole genome shotgun (WGS) entry which is preliminary data.</text>
</comment>
<dbReference type="RefSeq" id="WP_250139749.1">
    <property type="nucleotide sequence ID" value="NZ_JALIQP010000002.1"/>
</dbReference>
<proteinExistence type="predicted"/>
<protein>
    <submittedName>
        <fullName evidence="2">Uncharacterized protein</fullName>
    </submittedName>
</protein>
<evidence type="ECO:0000313" key="2">
    <source>
        <dbReference type="EMBL" id="MFC4541593.1"/>
    </source>
</evidence>
<sequence length="97" mass="10937">MVEEPMNNHFHDSLYYLRRAGEHAILGLRDVADDAETRVRSLTGREVEPERRVDRVRDDLETVAGQARATIAAARSSLDERGRSGETKYPVGAERKS</sequence>
<feature type="region of interest" description="Disordered" evidence="1">
    <location>
        <begin position="73"/>
        <end position="97"/>
    </location>
</feature>
<evidence type="ECO:0000256" key="1">
    <source>
        <dbReference type="SAM" id="MobiDB-lite"/>
    </source>
</evidence>
<dbReference type="Pfam" id="PF24430">
    <property type="entry name" value="DUF7553"/>
    <property type="match status" value="1"/>
</dbReference>
<evidence type="ECO:0000313" key="3">
    <source>
        <dbReference type="Proteomes" id="UP001595898"/>
    </source>
</evidence>
<reference evidence="2 3" key="1">
    <citation type="journal article" date="2019" name="Int. J. Syst. Evol. Microbiol.">
        <title>The Global Catalogue of Microorganisms (GCM) 10K type strain sequencing project: providing services to taxonomists for standard genome sequencing and annotation.</title>
        <authorList>
            <consortium name="The Broad Institute Genomics Platform"/>
            <consortium name="The Broad Institute Genome Sequencing Center for Infectious Disease"/>
            <person name="Wu L."/>
            <person name="Ma J."/>
        </authorList>
    </citation>
    <scope>NUCLEOTIDE SEQUENCE [LARGE SCALE GENOMIC DNA]</scope>
    <source>
        <strain evidence="2 3">WLHS5</strain>
    </source>
</reference>
<gene>
    <name evidence="2" type="ORF">ACFO5R_06605</name>
</gene>
<feature type="compositionally biased region" description="Basic and acidic residues" evidence="1">
    <location>
        <begin position="77"/>
        <end position="86"/>
    </location>
</feature>
<accession>A0ABD5PMB4</accession>
<dbReference type="AlphaFoldDB" id="A0ABD5PMB4"/>
<dbReference type="Proteomes" id="UP001595898">
    <property type="component" value="Unassembled WGS sequence"/>
</dbReference>
<dbReference type="EMBL" id="JBHSFA010000002">
    <property type="protein sequence ID" value="MFC4541593.1"/>
    <property type="molecule type" value="Genomic_DNA"/>
</dbReference>